<name>A0A1Q9C030_SYMMI</name>
<feature type="region of interest" description="Disordered" evidence="1">
    <location>
        <begin position="1"/>
        <end position="24"/>
    </location>
</feature>
<sequence length="295" mass="32871">VGREAAQEGASARRGAHGEEEPRTLEVGQQGELLQQCVATPDIGPELGDARKGRPSIMVVQPRQAVWVSTTADVRWNAPPSDMISVEESVGEIQPWNDGNTASEIIRERFKKQLVPEAEKHLFGLFGHGFLVTPVAEEAKYVIYSNKVKQHMVTDEATSHRLMVTETAEAGVFVNPSTPEWELNKWMEGLSKGLDTMDTKTVLEKVPQSKFPNAKPAPSKLMLDRSPDAKPVLIQPPRYPMATGKEIRKLRRNPKSNHLRGRLRDMQGNMVDSDQRAETLAECFAKVQWAVLFGQ</sequence>
<feature type="non-terminal residue" evidence="2">
    <location>
        <position position="1"/>
    </location>
</feature>
<organism evidence="2 3">
    <name type="scientific">Symbiodinium microadriaticum</name>
    <name type="common">Dinoflagellate</name>
    <name type="synonym">Zooxanthella microadriatica</name>
    <dbReference type="NCBI Taxonomy" id="2951"/>
    <lineage>
        <taxon>Eukaryota</taxon>
        <taxon>Sar</taxon>
        <taxon>Alveolata</taxon>
        <taxon>Dinophyceae</taxon>
        <taxon>Suessiales</taxon>
        <taxon>Symbiodiniaceae</taxon>
        <taxon>Symbiodinium</taxon>
    </lineage>
</organism>
<dbReference type="OrthoDB" id="10276377at2759"/>
<reference evidence="2 3" key="1">
    <citation type="submission" date="2016-02" db="EMBL/GenBank/DDBJ databases">
        <title>Genome analysis of coral dinoflagellate symbionts highlights evolutionary adaptations to a symbiotic lifestyle.</title>
        <authorList>
            <person name="Aranda M."/>
            <person name="Li Y."/>
            <person name="Liew Y.J."/>
            <person name="Baumgarten S."/>
            <person name="Simakov O."/>
            <person name="Wilson M."/>
            <person name="Piel J."/>
            <person name="Ashoor H."/>
            <person name="Bougouffa S."/>
            <person name="Bajic V.B."/>
            <person name="Ryu T."/>
            <person name="Ravasi T."/>
            <person name="Bayer T."/>
            <person name="Micklem G."/>
            <person name="Kim H."/>
            <person name="Bhak J."/>
            <person name="Lajeunesse T.C."/>
            <person name="Voolstra C.R."/>
        </authorList>
    </citation>
    <scope>NUCLEOTIDE SEQUENCE [LARGE SCALE GENOMIC DNA]</scope>
    <source>
        <strain evidence="2 3">CCMP2467</strain>
    </source>
</reference>
<gene>
    <name evidence="2" type="ORF">AK812_SmicGene43815</name>
</gene>
<dbReference type="AlphaFoldDB" id="A0A1Q9C030"/>
<evidence type="ECO:0000313" key="3">
    <source>
        <dbReference type="Proteomes" id="UP000186817"/>
    </source>
</evidence>
<accession>A0A1Q9C030</accession>
<dbReference type="EMBL" id="LSRX01002078">
    <property type="protein sequence ID" value="OLP76276.1"/>
    <property type="molecule type" value="Genomic_DNA"/>
</dbReference>
<proteinExistence type="predicted"/>
<evidence type="ECO:0000256" key="1">
    <source>
        <dbReference type="SAM" id="MobiDB-lite"/>
    </source>
</evidence>
<dbReference type="Proteomes" id="UP000186817">
    <property type="component" value="Unassembled WGS sequence"/>
</dbReference>
<protein>
    <submittedName>
        <fullName evidence="2">Uncharacterized protein</fullName>
    </submittedName>
</protein>
<comment type="caution">
    <text evidence="2">The sequence shown here is derived from an EMBL/GenBank/DDBJ whole genome shotgun (WGS) entry which is preliminary data.</text>
</comment>
<keyword evidence="3" id="KW-1185">Reference proteome</keyword>
<evidence type="ECO:0000313" key="2">
    <source>
        <dbReference type="EMBL" id="OLP76276.1"/>
    </source>
</evidence>